<gene>
    <name evidence="1" type="ORF">LOK49_LG01G02366</name>
</gene>
<keyword evidence="2" id="KW-1185">Reference proteome</keyword>
<sequence length="466" mass="53676">MEDTFLPVPPLRTTDQLQLTSTPWKITLRGHLNQAILVENSPLLQHLRVTANFYITQENLVFKHLIQLFPNLHTAEAEVLGSEWISQEEEVLKNEKFALPPLPLFKSPMKALFWNCRGAANPHFRRHFRNLMEAHHPQLPGITETRVGNTRSTNIYKSLGFSNFHITEPISYAGGIWLLWNSLEIHCNVLSVTQQEIHGCIQARILNSKYGGIGRLHCKSSPTWKNLFKGVDFLEKGSKMLLHNGITIRFWTDNWAKCSPLRGCIAGPLSLTDSSLCVGDCWVNNNWDFSRISFVLPPKILTSIKSTSPSWFNYGNDICVWKYSSDDNFCSNSAYLLSKEFRSSPPFSNWSWVWAIPTNPHILYFVWRVLHQKLNTKSHLFHRKIVDDNLCPVCRCVLETIDHVLRECPTVTHYWSCVGIPFDVIPSFSIDLHAWFKLNCQSHISHPSSVHWAILFPFVCWAIWLN</sequence>
<name>A0ACC0J1Z0_9ERIC</name>
<dbReference type="EMBL" id="CM045758">
    <property type="protein sequence ID" value="KAI8031516.1"/>
    <property type="molecule type" value="Genomic_DNA"/>
</dbReference>
<proteinExistence type="predicted"/>
<reference evidence="1 2" key="1">
    <citation type="journal article" date="2022" name="Plant J.">
        <title>Chromosome-level genome of Camellia lanceoleosa provides a valuable resource for understanding genome evolution and self-incompatibility.</title>
        <authorList>
            <person name="Gong W."/>
            <person name="Xiao S."/>
            <person name="Wang L."/>
            <person name="Liao Z."/>
            <person name="Chang Y."/>
            <person name="Mo W."/>
            <person name="Hu G."/>
            <person name="Li W."/>
            <person name="Zhao G."/>
            <person name="Zhu H."/>
            <person name="Hu X."/>
            <person name="Ji K."/>
            <person name="Xiang X."/>
            <person name="Song Q."/>
            <person name="Yuan D."/>
            <person name="Jin S."/>
            <person name="Zhang L."/>
        </authorList>
    </citation>
    <scope>NUCLEOTIDE SEQUENCE [LARGE SCALE GENOMIC DNA]</scope>
    <source>
        <strain evidence="1">SQ_2022a</strain>
    </source>
</reference>
<evidence type="ECO:0000313" key="2">
    <source>
        <dbReference type="Proteomes" id="UP001060215"/>
    </source>
</evidence>
<accession>A0ACC0J1Z0</accession>
<organism evidence="1 2">
    <name type="scientific">Camellia lanceoleosa</name>
    <dbReference type="NCBI Taxonomy" id="1840588"/>
    <lineage>
        <taxon>Eukaryota</taxon>
        <taxon>Viridiplantae</taxon>
        <taxon>Streptophyta</taxon>
        <taxon>Embryophyta</taxon>
        <taxon>Tracheophyta</taxon>
        <taxon>Spermatophyta</taxon>
        <taxon>Magnoliopsida</taxon>
        <taxon>eudicotyledons</taxon>
        <taxon>Gunneridae</taxon>
        <taxon>Pentapetalae</taxon>
        <taxon>asterids</taxon>
        <taxon>Ericales</taxon>
        <taxon>Theaceae</taxon>
        <taxon>Camellia</taxon>
    </lineage>
</organism>
<comment type="caution">
    <text evidence="1">The sequence shown here is derived from an EMBL/GenBank/DDBJ whole genome shotgun (WGS) entry which is preliminary data.</text>
</comment>
<dbReference type="Proteomes" id="UP001060215">
    <property type="component" value="Chromosome 1"/>
</dbReference>
<evidence type="ECO:0000313" key="1">
    <source>
        <dbReference type="EMBL" id="KAI8031516.1"/>
    </source>
</evidence>
<protein>
    <submittedName>
        <fullName evidence="1">Ribonuclease H protein</fullName>
    </submittedName>
</protein>